<evidence type="ECO:0000313" key="2">
    <source>
        <dbReference type="Proteomes" id="UP001470230"/>
    </source>
</evidence>
<sequence>MKIWYFFFKFGDNADGGTVYVKSKIESFKKEVNVYKNGEIIGQIFFECSEVKIDKKKIFKMRIYCPLILQNCSSIPLSLQVSKNSSYQLTKDYIFYSSKSLMNHECSIKLPIVYDKLTKINSTNFQYVSNFPQVVPLQHKAKDKINLLLLLEKQKNNFEDFLNIPSSIIAIRPYLKVHSDINETIILSPQSMDKNVQEFKNKCYKGDNIIFGSNKKGIFEIYVEGYQRCKYFNIFNLGSSVIRLSKASQINSYLLFKIVVKKEENGYCCYISYPTLTSDVSIHNKIKNKSIYVRQKYQPKSNFVYNPMIIPPNNKLIYAKEQPFLFVESLCKYNCVIAFGIDSIGFLLSYEEPCRSRRIKNTNIYYDVEKIDRDNRTIVIYESSKQVDENQNNKKGFQQLKVNFSLLLTEIQLSFIDNEMHELFLLTISKVSLNIDHKIKLSIEGLSLNDMYAYSLSPVVLNGRETPFLCVEIISKYPLKMLMFEDISIKIAPIQIFVDFLFIGDLIAAMKEVASFCKFELKNDFFSNIFSTKKFTIHNIIVSLTPVSLLNRQYRFKHEDHFYLSLFKIPFSKVIAIDFKDINLCNIESSIIDFFKSLPFCYLNQITLMKGIAFLAKFVFLIPKESKLFSDFIKNKNQICHDLILEFPRRIPRVFPNGIILDIPNCLSANYPDTPTLLQFRLQSFYGVKYSNQQLKDIFFDKEKNVWLAIFDSLLFFYKKDNAIKVDFIEIKFIEQYLSLLIIKYAEDTIYFTCENKEDAISIANKVGFYLQKIKISKEYR</sequence>
<reference evidence="1 2" key="1">
    <citation type="submission" date="2024-04" db="EMBL/GenBank/DDBJ databases">
        <title>Tritrichomonas musculus Genome.</title>
        <authorList>
            <person name="Alves-Ferreira E."/>
            <person name="Grigg M."/>
            <person name="Lorenzi H."/>
            <person name="Galac M."/>
        </authorList>
    </citation>
    <scope>NUCLEOTIDE SEQUENCE [LARGE SCALE GENOMIC DNA]</scope>
    <source>
        <strain evidence="1 2">EAF2021</strain>
    </source>
</reference>
<gene>
    <name evidence="1" type="ORF">M9Y10_039491</name>
</gene>
<name>A0ABR2KC26_9EUKA</name>
<dbReference type="EMBL" id="JAPFFF010000006">
    <property type="protein sequence ID" value="KAK8888421.1"/>
    <property type="molecule type" value="Genomic_DNA"/>
</dbReference>
<dbReference type="Proteomes" id="UP001470230">
    <property type="component" value="Unassembled WGS sequence"/>
</dbReference>
<proteinExistence type="predicted"/>
<keyword evidence="2" id="KW-1185">Reference proteome</keyword>
<accession>A0ABR2KC26</accession>
<protein>
    <submittedName>
        <fullName evidence="1">Uncharacterized protein</fullName>
    </submittedName>
</protein>
<evidence type="ECO:0000313" key="1">
    <source>
        <dbReference type="EMBL" id="KAK8888421.1"/>
    </source>
</evidence>
<organism evidence="1 2">
    <name type="scientific">Tritrichomonas musculus</name>
    <dbReference type="NCBI Taxonomy" id="1915356"/>
    <lineage>
        <taxon>Eukaryota</taxon>
        <taxon>Metamonada</taxon>
        <taxon>Parabasalia</taxon>
        <taxon>Tritrichomonadida</taxon>
        <taxon>Tritrichomonadidae</taxon>
        <taxon>Tritrichomonas</taxon>
    </lineage>
</organism>
<comment type="caution">
    <text evidence="1">The sequence shown here is derived from an EMBL/GenBank/DDBJ whole genome shotgun (WGS) entry which is preliminary data.</text>
</comment>